<dbReference type="InterPro" id="IPR016162">
    <property type="entry name" value="Ald_DH_N"/>
</dbReference>
<dbReference type="InterPro" id="IPR016160">
    <property type="entry name" value="Ald_DH_CS_CYS"/>
</dbReference>
<evidence type="ECO:0000313" key="6">
    <source>
        <dbReference type="EMBL" id="SBT25101.1"/>
    </source>
</evidence>
<dbReference type="PANTHER" id="PTHR11699">
    <property type="entry name" value="ALDEHYDE DEHYDROGENASE-RELATED"/>
    <property type="match status" value="1"/>
</dbReference>
<dbReference type="CDD" id="cd07109">
    <property type="entry name" value="ALDH_AAS00426"/>
    <property type="match status" value="1"/>
</dbReference>
<evidence type="ECO:0000256" key="3">
    <source>
        <dbReference type="PROSITE-ProRule" id="PRU10007"/>
    </source>
</evidence>
<organism evidence="6 8">
    <name type="scientific">Orrella dioscoreae</name>
    <dbReference type="NCBI Taxonomy" id="1851544"/>
    <lineage>
        <taxon>Bacteria</taxon>
        <taxon>Pseudomonadati</taxon>
        <taxon>Pseudomonadota</taxon>
        <taxon>Betaproteobacteria</taxon>
        <taxon>Burkholderiales</taxon>
        <taxon>Alcaligenaceae</taxon>
        <taxon>Orrella</taxon>
    </lineage>
</organism>
<comment type="similarity">
    <text evidence="1 4">Belongs to the aldehyde dehydrogenase family.</text>
</comment>
<reference evidence="6 8" key="1">
    <citation type="submission" date="2016-06" db="EMBL/GenBank/DDBJ databases">
        <authorList>
            <person name="Kjaerup R.B."/>
            <person name="Dalgaard T.S."/>
            <person name="Juul-Madsen H.R."/>
        </authorList>
    </citation>
    <scope>NUCLEOTIDE SEQUENCE [LARGE SCALE GENOMIC DNA]</scope>
    <source>
        <strain evidence="6">Orrdi1</strain>
    </source>
</reference>
<evidence type="ECO:0000256" key="1">
    <source>
        <dbReference type="ARBA" id="ARBA00009986"/>
    </source>
</evidence>
<dbReference type="OrthoDB" id="6187633at2"/>
<dbReference type="SUPFAM" id="SSF53720">
    <property type="entry name" value="ALDH-like"/>
    <property type="match status" value="1"/>
</dbReference>
<dbReference type="PROSITE" id="PS00070">
    <property type="entry name" value="ALDEHYDE_DEHYDR_CYS"/>
    <property type="match status" value="1"/>
</dbReference>
<dbReference type="PROSITE" id="PS00687">
    <property type="entry name" value="ALDEHYDE_DEHYDR_GLU"/>
    <property type="match status" value="1"/>
</dbReference>
<dbReference type="InterPro" id="IPR016163">
    <property type="entry name" value="Ald_DH_C"/>
</dbReference>
<feature type="active site" evidence="3">
    <location>
        <position position="246"/>
    </location>
</feature>
<dbReference type="Proteomes" id="UP000078558">
    <property type="component" value="Chromosome I"/>
</dbReference>
<evidence type="ECO:0000259" key="5">
    <source>
        <dbReference type="Pfam" id="PF00171"/>
    </source>
</evidence>
<dbReference type="InterPro" id="IPR015590">
    <property type="entry name" value="Aldehyde_DH_dom"/>
</dbReference>
<sequence length="477" mass="49965">MSSLFIAGRWVAPLAGEFLPVIDPCTGTTYATIARGGAGDVDLAVCAARRALQGPWAALSATDRGRILTRAALGILAHAEEIADIESRDTGKPRAQARAEIDVAARYFEFYGGAADKHAGQVIPFLSGHQAIVTREPLGVTAHIIPWNYPAVMFGRTIAPALAVGNAAVLKPSEDACLTILRLADILADAGLPDGALNIVTGLGEEAGAALSAHPGIDFITFTGSPRVGTLVQQAAAATPVRCVLELGGKSPQILFEDADIEQALPVIVRAILQNAGQTCSAGSRVLIASSRYDDWAPRLADAFRATRAGLPSENADCGPLINATQHARVRKFLQRAVEDGIPLLAEGQLDASLAAQGYFVRPALFGPVPRDHALAREEVFGPVLSVLPFEDEADAVALANGTDYGLVAGVWTQDASRQARLSRALRCGQVFLNCYGAGGGVELPFGGVGRSGHGREKGLLALEEMSLAKTVVQRYA</sequence>
<keyword evidence="8" id="KW-1185">Reference proteome</keyword>
<keyword evidence="2 4" id="KW-0560">Oxidoreductase</keyword>
<protein>
    <submittedName>
        <fullName evidence="6">Aldehyde dehydrogenase</fullName>
        <ecNumber evidence="6">1.2.1.3</ecNumber>
    </submittedName>
</protein>
<dbReference type="Pfam" id="PF00171">
    <property type="entry name" value="Aldedh"/>
    <property type="match status" value="1"/>
</dbReference>
<dbReference type="InterPro" id="IPR029510">
    <property type="entry name" value="Ald_DH_CS_GLU"/>
</dbReference>
<dbReference type="FunFam" id="3.40.605.10:FF:000007">
    <property type="entry name" value="NAD/NADP-dependent betaine aldehyde dehydrogenase"/>
    <property type="match status" value="1"/>
</dbReference>
<dbReference type="EC" id="1.2.1.3" evidence="6"/>
<reference evidence="7 8" key="2">
    <citation type="submission" date="2017-08" db="EMBL/GenBank/DDBJ databases">
        <authorList>
            <person name="de Groot N.N."/>
        </authorList>
    </citation>
    <scope>NUCLEOTIDE SEQUENCE [LARGE SCALE GENOMIC DNA]</scope>
    <source>
        <strain evidence="7">Orrdi1</strain>
    </source>
</reference>
<dbReference type="KEGG" id="odi:ODI_R2991"/>
<dbReference type="STRING" id="1851544.ODI_01917"/>
<dbReference type="Gene3D" id="3.40.605.10">
    <property type="entry name" value="Aldehyde Dehydrogenase, Chain A, domain 1"/>
    <property type="match status" value="1"/>
</dbReference>
<dbReference type="GO" id="GO:0004029">
    <property type="term" value="F:aldehyde dehydrogenase (NAD+) activity"/>
    <property type="evidence" value="ECO:0007669"/>
    <property type="project" value="UniProtKB-EC"/>
</dbReference>
<gene>
    <name evidence="6" type="ORF">ODI_01917</name>
    <name evidence="7" type="ORF">ODI_R2991</name>
</gene>
<dbReference type="AlphaFoldDB" id="A0A1C3K0T2"/>
<dbReference type="EMBL" id="FLRC01000014">
    <property type="protein sequence ID" value="SBT25101.1"/>
    <property type="molecule type" value="Genomic_DNA"/>
</dbReference>
<evidence type="ECO:0000256" key="4">
    <source>
        <dbReference type="RuleBase" id="RU003345"/>
    </source>
</evidence>
<feature type="domain" description="Aldehyde dehydrogenase" evidence="5">
    <location>
        <begin position="10"/>
        <end position="472"/>
    </location>
</feature>
<dbReference type="InterPro" id="IPR016161">
    <property type="entry name" value="Ald_DH/histidinol_DH"/>
</dbReference>
<dbReference type="EMBL" id="LT907988">
    <property type="protein sequence ID" value="SOE50816.1"/>
    <property type="molecule type" value="Genomic_DNA"/>
</dbReference>
<evidence type="ECO:0000256" key="2">
    <source>
        <dbReference type="ARBA" id="ARBA00023002"/>
    </source>
</evidence>
<dbReference type="Gene3D" id="3.40.309.10">
    <property type="entry name" value="Aldehyde Dehydrogenase, Chain A, domain 2"/>
    <property type="match status" value="1"/>
</dbReference>
<name>A0A1C3K0T2_9BURK</name>
<evidence type="ECO:0000313" key="8">
    <source>
        <dbReference type="Proteomes" id="UP000078558"/>
    </source>
</evidence>
<evidence type="ECO:0000313" key="7">
    <source>
        <dbReference type="EMBL" id="SOE50816.1"/>
    </source>
</evidence>
<proteinExistence type="inferred from homology"/>
<accession>A0A1C3K0T2</accession>